<dbReference type="InterPro" id="IPR051044">
    <property type="entry name" value="MAG_DAG_Lipase"/>
</dbReference>
<dbReference type="InterPro" id="IPR029058">
    <property type="entry name" value="AB_hydrolase_fold"/>
</dbReference>
<name>A0A5C6M304_9PLAN</name>
<dbReference type="AlphaFoldDB" id="A0A5C6M304"/>
<gene>
    <name evidence="2" type="primary">pldB</name>
    <name evidence="2" type="ORF">E3A20_24380</name>
</gene>
<evidence type="ECO:0000313" key="3">
    <source>
        <dbReference type="Proteomes" id="UP000321083"/>
    </source>
</evidence>
<dbReference type="Pfam" id="PF12146">
    <property type="entry name" value="Hydrolase_4"/>
    <property type="match status" value="1"/>
</dbReference>
<proteinExistence type="predicted"/>
<evidence type="ECO:0000259" key="1">
    <source>
        <dbReference type="Pfam" id="PF12146"/>
    </source>
</evidence>
<keyword evidence="3" id="KW-1185">Reference proteome</keyword>
<protein>
    <submittedName>
        <fullName evidence="2">Lysophospholipase L2</fullName>
    </submittedName>
</protein>
<dbReference type="EMBL" id="SRHE01000671">
    <property type="protein sequence ID" value="TWW08432.1"/>
    <property type="molecule type" value="Genomic_DNA"/>
</dbReference>
<sequence>MALSESALPQAFETEIKPVVAAGEFGEFVGIGSHKIHVGVFYPPAPAKAAVLILTGYTESIWKYGEFILDLNRLGLAVYIMDHRGMGESGRFAENPQIVHVENFDDYVQDAKTFATWSAEDLERRGKIPLYLFGHSMGGLVGAFLLGRDHPFEKAILSTPLFEMKTGLIPPAIAQWVVAFNVWRGKGKDFAPGRSAFDPASAKVEESRTTHSQARFAMLKEIWRERPESVMSGPSNGWVEAALKASARSEMQAQGNKIPTIVFTAGEDAFVERSGHQRYCRLAPHCELFTIAGAHHELLYEIDEYRGVVLEKMERFFLSKAAGN</sequence>
<reference evidence="2 3" key="1">
    <citation type="submission" date="2019-08" db="EMBL/GenBank/DDBJ databases">
        <title>100 year-old enigma solved: identification of Planctomyces bekefii, the type genus and species of the phylum Planctomycetes.</title>
        <authorList>
            <person name="Svetlana D.N."/>
            <person name="Overmann J."/>
        </authorList>
    </citation>
    <scope>NUCLEOTIDE SEQUENCE [LARGE SCALE GENOMIC DNA]</scope>
    <source>
        <strain evidence="2">Phe10_nw2017</strain>
    </source>
</reference>
<dbReference type="InterPro" id="IPR022742">
    <property type="entry name" value="Hydrolase_4"/>
</dbReference>
<dbReference type="Gene3D" id="3.40.50.1820">
    <property type="entry name" value="alpha/beta hydrolase"/>
    <property type="match status" value="1"/>
</dbReference>
<feature type="domain" description="Serine aminopeptidase S33" evidence="1">
    <location>
        <begin position="46"/>
        <end position="303"/>
    </location>
</feature>
<organism evidence="2 3">
    <name type="scientific">Planctomyces bekefii</name>
    <dbReference type="NCBI Taxonomy" id="1653850"/>
    <lineage>
        <taxon>Bacteria</taxon>
        <taxon>Pseudomonadati</taxon>
        <taxon>Planctomycetota</taxon>
        <taxon>Planctomycetia</taxon>
        <taxon>Planctomycetales</taxon>
        <taxon>Planctomycetaceae</taxon>
        <taxon>Planctomyces</taxon>
    </lineage>
</organism>
<dbReference type="PANTHER" id="PTHR11614">
    <property type="entry name" value="PHOSPHOLIPASE-RELATED"/>
    <property type="match status" value="1"/>
</dbReference>
<comment type="caution">
    <text evidence="2">The sequence shown here is derived from an EMBL/GenBank/DDBJ whole genome shotgun (WGS) entry which is preliminary data.</text>
</comment>
<evidence type="ECO:0000313" key="2">
    <source>
        <dbReference type="EMBL" id="TWW08432.1"/>
    </source>
</evidence>
<dbReference type="SUPFAM" id="SSF53474">
    <property type="entry name" value="alpha/beta-Hydrolases"/>
    <property type="match status" value="1"/>
</dbReference>
<dbReference type="Proteomes" id="UP000321083">
    <property type="component" value="Unassembled WGS sequence"/>
</dbReference>
<reference evidence="2 3" key="2">
    <citation type="submission" date="2019-08" db="EMBL/GenBank/DDBJ databases">
        <authorList>
            <person name="Henke P."/>
        </authorList>
    </citation>
    <scope>NUCLEOTIDE SEQUENCE [LARGE SCALE GENOMIC DNA]</scope>
    <source>
        <strain evidence="2">Phe10_nw2017</strain>
    </source>
</reference>
<accession>A0A5C6M304</accession>